<comment type="caution">
    <text evidence="1">The sequence shown here is derived from an EMBL/GenBank/DDBJ whole genome shotgun (WGS) entry which is preliminary data.</text>
</comment>
<evidence type="ECO:0000313" key="2">
    <source>
        <dbReference type="Proteomes" id="UP000239759"/>
    </source>
</evidence>
<evidence type="ECO:0000313" key="1">
    <source>
        <dbReference type="EMBL" id="PPA93929.1"/>
    </source>
</evidence>
<organism evidence="1 2">
    <name type="scientific">Brevibacillus laterosporus</name>
    <name type="common">Bacillus laterosporus</name>
    <dbReference type="NCBI Taxonomy" id="1465"/>
    <lineage>
        <taxon>Bacteria</taxon>
        <taxon>Bacillati</taxon>
        <taxon>Bacillota</taxon>
        <taxon>Bacilli</taxon>
        <taxon>Bacillales</taxon>
        <taxon>Paenibacillaceae</taxon>
        <taxon>Brevibacillus</taxon>
    </lineage>
</organism>
<dbReference type="RefSeq" id="WP_104032497.1">
    <property type="nucleotide sequence ID" value="NZ_JARMDU010000022.1"/>
</dbReference>
<dbReference type="EMBL" id="PRKQ01000019">
    <property type="protein sequence ID" value="PPA93929.1"/>
    <property type="molecule type" value="Genomic_DNA"/>
</dbReference>
<dbReference type="Proteomes" id="UP000239759">
    <property type="component" value="Unassembled WGS sequence"/>
</dbReference>
<protein>
    <submittedName>
        <fullName evidence="1">Uncharacterized protein</fullName>
    </submittedName>
</protein>
<dbReference type="AlphaFoldDB" id="A0AAP8U4K3"/>
<sequence>MKEGVSVLTYYQRTILATLIDYSYQAVELLKVKYDVNLLLKWRRLIKQVEKHFQLPSFIKNAWDHSYSNPLCDKGEDPDMLVNTQRFMILRELLEFSKILIKTVINSDDAYDQKSIFYRLIYITLPSQFGFNYAEHVKFNPPAIDVPVFLIQQGMIEIQLAESEFVWVHPHNFNEDTFFFSSGIFLHEAEGLCYLGGISLLSKVIQSCRLNLHESVQYHRGRKLNL</sequence>
<name>A0AAP8U4K3_BRELA</name>
<gene>
    <name evidence="1" type="ORF">C4A77_15835</name>
</gene>
<reference evidence="1 2" key="1">
    <citation type="submission" date="2018-02" db="EMBL/GenBank/DDBJ databases">
        <title>Comparative analysis of genomes of three Brevibacillus laterosporus strains producers of potent antimicrobials isolated from silage.</title>
        <authorList>
            <person name="Kojic M."/>
            <person name="Miljkovic M."/>
            <person name="Studholme D."/>
            <person name="Filipic B."/>
        </authorList>
    </citation>
    <scope>NUCLEOTIDE SEQUENCE [LARGE SCALE GENOMIC DNA]</scope>
    <source>
        <strain evidence="1 2">BGSP11</strain>
    </source>
</reference>
<proteinExistence type="predicted"/>
<accession>A0AAP8U4K3</accession>